<dbReference type="GeneID" id="57291050"/>
<dbReference type="RefSeq" id="WP_006657303.1">
    <property type="nucleotide sequence ID" value="NZ_ABXW01000004.1"/>
</dbReference>
<dbReference type="EMBL" id="ABXW01000004">
    <property type="protein sequence ID" value="EEB47722.1"/>
    <property type="molecule type" value="Genomic_DNA"/>
</dbReference>
<organism evidence="1 2">
    <name type="scientific">Providencia alcalifaciens DSM 30120</name>
    <dbReference type="NCBI Taxonomy" id="520999"/>
    <lineage>
        <taxon>Bacteria</taxon>
        <taxon>Pseudomonadati</taxon>
        <taxon>Pseudomonadota</taxon>
        <taxon>Gammaproteobacteria</taxon>
        <taxon>Enterobacterales</taxon>
        <taxon>Morganellaceae</taxon>
        <taxon>Providencia</taxon>
    </lineage>
</organism>
<sequence length="139" mass="15824">MNNSAIELVKAKQLIESVSNVKTDDISPSKRTIRRYENHGESIEYRVNELNKAAQLRTTVFHSNKECPDNTELSGFIEYLRLNDVRMLNMIFYLAGINSDKHHLALEDFSKKDKQSIISAINQVKALAALLPKHIAMPI</sequence>
<dbReference type="Pfam" id="PF17282">
    <property type="entry name" value="DUF5347"/>
    <property type="match status" value="1"/>
</dbReference>
<comment type="caution">
    <text evidence="1">The sequence shown here is derived from an EMBL/GenBank/DDBJ whole genome shotgun (WGS) entry which is preliminary data.</text>
</comment>
<evidence type="ECO:0000313" key="2">
    <source>
        <dbReference type="Proteomes" id="UP000003729"/>
    </source>
</evidence>
<accession>B6XAG9</accession>
<evidence type="ECO:0000313" key="1">
    <source>
        <dbReference type="EMBL" id="EEB47722.1"/>
    </source>
</evidence>
<reference evidence="1 2" key="1">
    <citation type="submission" date="2008-10" db="EMBL/GenBank/DDBJ databases">
        <title>Draft genome sequence of Providencia alcalifaciens (DSM 30120).</title>
        <authorList>
            <person name="Sudarsanam P."/>
            <person name="Ley R."/>
            <person name="Guruge J."/>
            <person name="Turnbaugh P.J."/>
            <person name="Mahowald M."/>
            <person name="Liep D."/>
            <person name="Gordon J."/>
        </authorList>
    </citation>
    <scope>NUCLEOTIDE SEQUENCE [LARGE SCALE GENOMIC DNA]</scope>
    <source>
        <strain evidence="1 2">DSM 30120</strain>
    </source>
</reference>
<protein>
    <submittedName>
        <fullName evidence="1">Uncharacterized protein</fullName>
    </submittedName>
</protein>
<name>B6XAG9_9GAMM</name>
<gene>
    <name evidence="1" type="ORF">PROVALCAL_00317</name>
</gene>
<proteinExistence type="predicted"/>
<dbReference type="InterPro" id="IPR035232">
    <property type="entry name" value="DUF5347"/>
</dbReference>
<reference evidence="1 2" key="2">
    <citation type="submission" date="2008-10" db="EMBL/GenBank/DDBJ databases">
        <authorList>
            <person name="Fulton L."/>
            <person name="Clifton S."/>
            <person name="Fulton B."/>
            <person name="Xu J."/>
            <person name="Minx P."/>
            <person name="Pepin K.H."/>
            <person name="Johnson M."/>
            <person name="Bhonagiri V."/>
            <person name="Nash W.E."/>
            <person name="Mardis E.R."/>
            <person name="Wilson R.K."/>
        </authorList>
    </citation>
    <scope>NUCLEOTIDE SEQUENCE [LARGE SCALE GENOMIC DNA]</scope>
    <source>
        <strain evidence="1 2">DSM 30120</strain>
    </source>
</reference>
<dbReference type="Proteomes" id="UP000003729">
    <property type="component" value="Unassembled WGS sequence"/>
</dbReference>
<dbReference type="eggNOG" id="ENOG502ZQD2">
    <property type="taxonomic scope" value="Bacteria"/>
</dbReference>
<dbReference type="AlphaFoldDB" id="B6XAG9"/>